<reference evidence="1 2" key="1">
    <citation type="journal article" date="2008" name="PLoS Genet.">
        <title>Genomic islands in the pathogenic filamentous fungus Aspergillus fumigatus.</title>
        <authorList>
            <person name="Fedorova N.D."/>
            <person name="Khaldi N."/>
            <person name="Joardar V.S."/>
            <person name="Maiti R."/>
            <person name="Amedeo P."/>
            <person name="Anderson M.J."/>
            <person name="Crabtree J."/>
            <person name="Silva J.C."/>
            <person name="Badger J.H."/>
            <person name="Albarraq A."/>
            <person name="Angiuoli S."/>
            <person name="Bussey H."/>
            <person name="Bowyer P."/>
            <person name="Cotty P.J."/>
            <person name="Dyer P.S."/>
            <person name="Egan A."/>
            <person name="Galens K."/>
            <person name="Fraser-Liggett C.M."/>
            <person name="Haas B.J."/>
            <person name="Inman J.M."/>
            <person name="Kent R."/>
            <person name="Lemieux S."/>
            <person name="Malavazi I."/>
            <person name="Orvis J."/>
            <person name="Roemer T."/>
            <person name="Ronning C.M."/>
            <person name="Sundaram J.P."/>
            <person name="Sutton G."/>
            <person name="Turner G."/>
            <person name="Venter J.C."/>
            <person name="White O.R."/>
            <person name="Whitty B.R."/>
            <person name="Youngman P."/>
            <person name="Wolfe K.H."/>
            <person name="Goldman G.H."/>
            <person name="Wortman J.R."/>
            <person name="Jiang B."/>
            <person name="Denning D.W."/>
            <person name="Nierman W.C."/>
        </authorList>
    </citation>
    <scope>NUCLEOTIDE SEQUENCE [LARGE SCALE GENOMIC DNA]</scope>
    <source>
        <strain evidence="2">ATCC 1007 / CBS 513.65 / DSM 816 / NCTC 3887 / NRRL 1</strain>
    </source>
</reference>
<organism evidence="1 2">
    <name type="scientific">Aspergillus clavatus (strain ATCC 1007 / CBS 513.65 / DSM 816 / NCTC 3887 / NRRL 1 / QM 1276 / 107)</name>
    <dbReference type="NCBI Taxonomy" id="344612"/>
    <lineage>
        <taxon>Eukaryota</taxon>
        <taxon>Fungi</taxon>
        <taxon>Dikarya</taxon>
        <taxon>Ascomycota</taxon>
        <taxon>Pezizomycotina</taxon>
        <taxon>Eurotiomycetes</taxon>
        <taxon>Eurotiomycetidae</taxon>
        <taxon>Eurotiales</taxon>
        <taxon>Aspergillaceae</taxon>
        <taxon>Aspergillus</taxon>
        <taxon>Aspergillus subgen. Fumigati</taxon>
    </lineage>
</organism>
<dbReference type="KEGG" id="act:ACLA_063400"/>
<evidence type="ECO:0000313" key="1">
    <source>
        <dbReference type="EMBL" id="EAW12373.1"/>
    </source>
</evidence>
<dbReference type="VEuPathDB" id="FungiDB:ACLA_063400"/>
<dbReference type="RefSeq" id="XP_001273799.1">
    <property type="nucleotide sequence ID" value="XM_001273798.1"/>
</dbReference>
<dbReference type="OrthoDB" id="5340558at2759"/>
<dbReference type="HOGENOM" id="CLU_1106883_0_0_1"/>
<gene>
    <name evidence="1" type="ORF">ACLA_063400</name>
</gene>
<protein>
    <submittedName>
        <fullName evidence="1">Uncharacterized protein</fullName>
    </submittedName>
</protein>
<dbReference type="GeneID" id="4705954"/>
<proteinExistence type="predicted"/>
<dbReference type="EMBL" id="DS027050">
    <property type="protein sequence ID" value="EAW12373.1"/>
    <property type="molecule type" value="Genomic_DNA"/>
</dbReference>
<dbReference type="AlphaFoldDB" id="A1CCW6"/>
<dbReference type="eggNOG" id="ENOG502T6GC">
    <property type="taxonomic scope" value="Eukaryota"/>
</dbReference>
<accession>A1CCW6</accession>
<sequence length="251" mass="28555">MTCTVPFCIQDWIKVVKQCQAAREKSPDNFQDTPLEDQVLENVHPSQVPHLRDWAAVNALPEGLQRAGKEIFFSNKTFAMDGDFSRQMQELQVSNLTSEDQQIALRCIRHVVYIIQSAHTPSKFVAIYPSLSKFTNLKRLDMLFVNLYEVLDTAFIVEKPIVEETLWPEFIDALEAVGFGPGKVQFTVYKVQEDIPLIIINGEREAGLEKYPTNLTHLLDHVYAMLVLRARLIAKARQNAFGSVSMDVIDD</sequence>
<name>A1CCW6_ASPCL</name>
<evidence type="ECO:0000313" key="2">
    <source>
        <dbReference type="Proteomes" id="UP000006701"/>
    </source>
</evidence>
<dbReference type="Proteomes" id="UP000006701">
    <property type="component" value="Unassembled WGS sequence"/>
</dbReference>
<keyword evidence="2" id="KW-1185">Reference proteome</keyword>